<dbReference type="PANTHER" id="PTHR43691:SF11">
    <property type="entry name" value="FI09636P-RELATED"/>
    <property type="match status" value="1"/>
</dbReference>
<organism evidence="3 4">
    <name type="scientific">Perkinsus olseni</name>
    <name type="common">Perkinsus atlanticus</name>
    <dbReference type="NCBI Taxonomy" id="32597"/>
    <lineage>
        <taxon>Eukaryota</taxon>
        <taxon>Sar</taxon>
        <taxon>Alveolata</taxon>
        <taxon>Perkinsozoa</taxon>
        <taxon>Perkinsea</taxon>
        <taxon>Perkinsida</taxon>
        <taxon>Perkinsidae</taxon>
        <taxon>Perkinsus</taxon>
    </lineage>
</organism>
<dbReference type="GO" id="GO:0006218">
    <property type="term" value="P:uridine catabolic process"/>
    <property type="evidence" value="ECO:0007669"/>
    <property type="project" value="TreeGrafter"/>
</dbReference>
<dbReference type="Pfam" id="PF01048">
    <property type="entry name" value="PNP_UDP_1"/>
    <property type="match status" value="1"/>
</dbReference>
<dbReference type="GO" id="GO:0005829">
    <property type="term" value="C:cytosol"/>
    <property type="evidence" value="ECO:0007669"/>
    <property type="project" value="TreeGrafter"/>
</dbReference>
<dbReference type="InterPro" id="IPR035994">
    <property type="entry name" value="Nucleoside_phosphorylase_sf"/>
</dbReference>
<dbReference type="Gene3D" id="3.40.50.1580">
    <property type="entry name" value="Nucleoside phosphorylase domain"/>
    <property type="match status" value="1"/>
</dbReference>
<gene>
    <name evidence="3" type="ORF">FOZ60_011136</name>
</gene>
<evidence type="ECO:0000313" key="4">
    <source>
        <dbReference type="Proteomes" id="UP000541610"/>
    </source>
</evidence>
<dbReference type="OrthoDB" id="416752at2759"/>
<evidence type="ECO:0000259" key="2">
    <source>
        <dbReference type="Pfam" id="PF01048"/>
    </source>
</evidence>
<feature type="region of interest" description="Disordered" evidence="1">
    <location>
        <begin position="509"/>
        <end position="546"/>
    </location>
</feature>
<proteinExistence type="predicted"/>
<dbReference type="Proteomes" id="UP000541610">
    <property type="component" value="Unassembled WGS sequence"/>
</dbReference>
<reference evidence="3 4" key="1">
    <citation type="submission" date="2020-04" db="EMBL/GenBank/DDBJ databases">
        <title>Perkinsus olseni comparative genomics.</title>
        <authorList>
            <person name="Bogema D.R."/>
        </authorList>
    </citation>
    <scope>NUCLEOTIDE SEQUENCE [LARGE SCALE GENOMIC DNA]</scope>
    <source>
        <strain evidence="3">00978-12</strain>
    </source>
</reference>
<dbReference type="CDD" id="cd17767">
    <property type="entry name" value="UP_EcUdp-like"/>
    <property type="match status" value="1"/>
</dbReference>
<evidence type="ECO:0000313" key="3">
    <source>
        <dbReference type="EMBL" id="KAF4693379.1"/>
    </source>
</evidence>
<accession>A0A7J6PB70</accession>
<protein>
    <recommendedName>
        <fullName evidence="2">Nucleoside phosphorylase domain-containing protein</fullName>
    </recommendedName>
</protein>
<dbReference type="EMBL" id="JABANP010000046">
    <property type="protein sequence ID" value="KAF4693379.1"/>
    <property type="molecule type" value="Genomic_DNA"/>
</dbReference>
<name>A0A7J6PB70_PEROL</name>
<dbReference type="InterPro" id="IPR000845">
    <property type="entry name" value="Nucleoside_phosphorylase_d"/>
</dbReference>
<dbReference type="AlphaFoldDB" id="A0A7J6PB70"/>
<comment type="caution">
    <text evidence="3">The sequence shown here is derived from an EMBL/GenBank/DDBJ whole genome shotgun (WGS) entry which is preliminary data.</text>
</comment>
<dbReference type="PANTHER" id="PTHR43691">
    <property type="entry name" value="URIDINE PHOSPHORYLASE"/>
    <property type="match status" value="1"/>
</dbReference>
<dbReference type="SUPFAM" id="SSF53167">
    <property type="entry name" value="Purine and uridine phosphorylases"/>
    <property type="match status" value="1"/>
</dbReference>
<sequence length="546" mass="61620">MAYEAPHLKISEGDIHPVVLVVGDPFRAEILATKFCDTYKELWFNREYRSYNVEFEGAKLSICSHGIGGPGALICFEELIKCGAKTIIRLGTCGSLKPDTIKTGDLVVSTGACREDGVTQYLVPSGFPAISDPPISLALRDTAKSMGIDNCHLGITLSSALFYAGPCEETSWVKNATAGALSIEMENAPLFTIASLRSIRAAAIGTVDGSPLRWDQAIMSEEEDAELREGDFTVDGGTSENVYTWTQKWATIQMQLKQLHRECDELLGSSRTSNPKKFGLANAELADLRDENKCLELAFDKWDDDLYRTLSVIRAKVREFTSNAENIPEQTLRKSALELEHRITRYKSQQKVDFDSIMAEEERLSSLMENASRRFSKWQQSSFLTSSPKKYNPVAYQSCGGRPEEDPRLEEIRRAIMKIADQIDHEGGRTGGWSTADHEAFLKVVTGCPGRQPEGLLREQVMDRIIRKLPSQLGHDEVKEHIDWWCRYNELEADKKALMEQYRERKELWQRKQGDDHEADLAAERRMAEKRRAAEEAARVERKTTH</sequence>
<dbReference type="GO" id="GO:0004850">
    <property type="term" value="F:uridine phosphorylase activity"/>
    <property type="evidence" value="ECO:0007669"/>
    <property type="project" value="TreeGrafter"/>
</dbReference>
<feature type="domain" description="Nucleoside phosphorylase" evidence="2">
    <location>
        <begin position="18"/>
        <end position="217"/>
    </location>
</feature>
<evidence type="ECO:0000256" key="1">
    <source>
        <dbReference type="SAM" id="MobiDB-lite"/>
    </source>
</evidence>